<evidence type="ECO:0000313" key="2">
    <source>
        <dbReference type="EMBL" id="KAK6953651.1"/>
    </source>
</evidence>
<dbReference type="InterPro" id="IPR045246">
    <property type="entry name" value="Piwi_ago-like"/>
</dbReference>
<organism evidence="2 3">
    <name type="scientific">Daldinia eschscholtzii</name>
    <dbReference type="NCBI Taxonomy" id="292717"/>
    <lineage>
        <taxon>Eukaryota</taxon>
        <taxon>Fungi</taxon>
        <taxon>Dikarya</taxon>
        <taxon>Ascomycota</taxon>
        <taxon>Pezizomycotina</taxon>
        <taxon>Sordariomycetes</taxon>
        <taxon>Xylariomycetidae</taxon>
        <taxon>Xylariales</taxon>
        <taxon>Hypoxylaceae</taxon>
        <taxon>Daldinia</taxon>
    </lineage>
</organism>
<dbReference type="InterPro" id="IPR036085">
    <property type="entry name" value="PAZ_dom_sf"/>
</dbReference>
<evidence type="ECO:0000259" key="1">
    <source>
        <dbReference type="PROSITE" id="PS50822"/>
    </source>
</evidence>
<dbReference type="Gene3D" id="3.40.50.2300">
    <property type="match status" value="1"/>
</dbReference>
<feature type="domain" description="Piwi" evidence="1">
    <location>
        <begin position="426"/>
        <end position="736"/>
    </location>
</feature>
<dbReference type="Proteomes" id="UP001369815">
    <property type="component" value="Unassembled WGS sequence"/>
</dbReference>
<protein>
    <recommendedName>
        <fullName evidence="1">Piwi domain-containing protein</fullName>
    </recommendedName>
</protein>
<dbReference type="AlphaFoldDB" id="A0AAX6MN88"/>
<dbReference type="EMBL" id="JBANMG010000005">
    <property type="protein sequence ID" value="KAK6953651.1"/>
    <property type="molecule type" value="Genomic_DNA"/>
</dbReference>
<dbReference type="GO" id="GO:0003676">
    <property type="term" value="F:nucleic acid binding"/>
    <property type="evidence" value="ECO:0007669"/>
    <property type="project" value="InterPro"/>
</dbReference>
<dbReference type="InterPro" id="IPR003165">
    <property type="entry name" value="Piwi"/>
</dbReference>
<dbReference type="SUPFAM" id="SSF53098">
    <property type="entry name" value="Ribonuclease H-like"/>
    <property type="match status" value="1"/>
</dbReference>
<dbReference type="InterPro" id="IPR012337">
    <property type="entry name" value="RNaseH-like_sf"/>
</dbReference>
<dbReference type="Pfam" id="PF02171">
    <property type="entry name" value="Piwi"/>
    <property type="match status" value="1"/>
</dbReference>
<proteinExistence type="predicted"/>
<dbReference type="Pfam" id="PF16486">
    <property type="entry name" value="ArgoN"/>
    <property type="match status" value="1"/>
</dbReference>
<evidence type="ECO:0000313" key="3">
    <source>
        <dbReference type="Proteomes" id="UP001369815"/>
    </source>
</evidence>
<keyword evidence="3" id="KW-1185">Reference proteome</keyword>
<dbReference type="SUPFAM" id="SSF101690">
    <property type="entry name" value="PAZ domain"/>
    <property type="match status" value="1"/>
</dbReference>
<reference evidence="2 3" key="1">
    <citation type="journal article" date="2024" name="Front Chem Biol">
        <title>Unveiling the potential of Daldinia eschscholtzii MFLUCC 19-0629 through bioactivity and bioinformatics studies for enhanced sustainable agriculture production.</title>
        <authorList>
            <person name="Brooks S."/>
            <person name="Weaver J.A."/>
            <person name="Klomchit A."/>
            <person name="Alharthi S.A."/>
            <person name="Onlamun T."/>
            <person name="Nurani R."/>
            <person name="Vong T.K."/>
            <person name="Alberti F."/>
            <person name="Greco C."/>
        </authorList>
    </citation>
    <scope>NUCLEOTIDE SEQUENCE [LARGE SCALE GENOMIC DNA]</scope>
    <source>
        <strain evidence="2">MFLUCC 19-0629</strain>
    </source>
</reference>
<comment type="caution">
    <text evidence="2">The sequence shown here is derived from an EMBL/GenBank/DDBJ whole genome shotgun (WGS) entry which is preliminary data.</text>
</comment>
<dbReference type="Gene3D" id="3.30.420.10">
    <property type="entry name" value="Ribonuclease H-like superfamily/Ribonuclease H"/>
    <property type="match status" value="1"/>
</dbReference>
<name>A0AAX6MN88_9PEZI</name>
<accession>A0AAX6MN88</accession>
<dbReference type="CDD" id="cd04657">
    <property type="entry name" value="Piwi_ago-like"/>
    <property type="match status" value="1"/>
</dbReference>
<dbReference type="InterPro" id="IPR032474">
    <property type="entry name" value="Argonaute_N"/>
</dbReference>
<dbReference type="SMART" id="SM00950">
    <property type="entry name" value="Piwi"/>
    <property type="match status" value="1"/>
</dbReference>
<dbReference type="PROSITE" id="PS50822">
    <property type="entry name" value="PIWI"/>
    <property type="match status" value="1"/>
</dbReference>
<dbReference type="PANTHER" id="PTHR22891">
    <property type="entry name" value="EUKARYOTIC TRANSLATION INITIATION FACTOR 2C"/>
    <property type="match status" value="1"/>
</dbReference>
<sequence length="774" mass="87357">MSRHGQYPKSNQFPWSKVTHDTELEKSENLTVENINTKKQAQKFPSRPNYGKGVPIMLWTNYVAMSVGNLSLHRYNVTVNPECSVRRHIQVIKLFLQSPSMVQYTRGIITDFRSILLSQKKIELPNNNCEIVYRAEDEVQPRMNAKQYNVTVTFERILSISDLQDYADSTDISTIDNIKNDIVQALNILFNHYAEPTNSLATSKSRKLFPVNTKYQIKSESDFVVNVGSLEKPTYLLSDVCTVLPGQVARTKLTPQQSQKMINFCTGDPSKDTRNIQETGLESVGLRGNNRTLGNSNISFPQEGRLPSLITVPARILGAPKISYRKKEPLLSIDKRSWDLRQVHFMKTPGMGKWSCVILAESDRENPFKESKDRKDLGAAFKHAVTNVGIRYTEPVNLGVYSTVTARGVEDIKRLFKTAIARKLDWLLLILPRRIPAVIYNSIKKVGDLDSGFGITTICIDRDKLYRAKSPAQYLANVSMKLNLKLGGNNQFVKFQEFSSLNFGKTMIVGIDVTHPSPSSDKNAPSITAMVATVNSSMGQWPAVIQRQTRARQEMVSKLSHMFKSRLELWNKTNKAYLENIIVYRDGVSEGQYNTVVNDELPLLKEACKSIPAYKKGSPRLTVIIVAKRHHTRFYAPGKVPSNPGPGTVVDRGVTEARYWDFYLQSHYAIKGTARPIHYFVVHDEIFGKMENAVSELESLTQGLCYMFGRATMPVSVCTPAYYADIACKRARCYLDGLFDNPGQRETTAVDQSIIPSDLGIKLHANIRDTMFYI</sequence>
<dbReference type="InterPro" id="IPR036397">
    <property type="entry name" value="RNaseH_sf"/>
</dbReference>
<gene>
    <name evidence="2" type="ORF">Daesc_005956</name>
</gene>